<keyword evidence="1" id="KW-0812">Transmembrane</keyword>
<evidence type="ECO:0000313" key="3">
    <source>
        <dbReference type="Proteomes" id="UP000635606"/>
    </source>
</evidence>
<accession>A0A8J4A0Y8</accession>
<evidence type="ECO:0000256" key="1">
    <source>
        <dbReference type="SAM" id="Phobius"/>
    </source>
</evidence>
<proteinExistence type="predicted"/>
<keyword evidence="3" id="KW-1185">Reference proteome</keyword>
<comment type="caution">
    <text evidence="2">The sequence shown here is derived from an EMBL/GenBank/DDBJ whole genome shotgun (WGS) entry which is preliminary data.</text>
</comment>
<keyword evidence="1" id="KW-0472">Membrane</keyword>
<dbReference type="RefSeq" id="WP_203931030.1">
    <property type="nucleotide sequence ID" value="NZ_BOPH01000086.1"/>
</dbReference>
<name>A0A8J4A0Y8_9ACTN</name>
<dbReference type="Proteomes" id="UP000635606">
    <property type="component" value="Unassembled WGS sequence"/>
</dbReference>
<keyword evidence="1" id="KW-1133">Transmembrane helix</keyword>
<feature type="transmembrane region" description="Helical" evidence="1">
    <location>
        <begin position="7"/>
        <end position="27"/>
    </location>
</feature>
<dbReference type="EMBL" id="BOPH01000086">
    <property type="protein sequence ID" value="GIJ71135.1"/>
    <property type="molecule type" value="Genomic_DNA"/>
</dbReference>
<dbReference type="AlphaFoldDB" id="A0A8J4A0Y8"/>
<gene>
    <name evidence="2" type="ORF">Voc01_060520</name>
</gene>
<sequence>MTKETSARILVGLSILYGAIIAVLAALDITVAPTAVVGGVIIGGLWVVRGLVWRRT</sequence>
<feature type="transmembrane region" description="Helical" evidence="1">
    <location>
        <begin position="33"/>
        <end position="52"/>
    </location>
</feature>
<protein>
    <submittedName>
        <fullName evidence="2">Uncharacterized protein</fullName>
    </submittedName>
</protein>
<reference evidence="2" key="1">
    <citation type="submission" date="2021-01" db="EMBL/GenBank/DDBJ databases">
        <title>Whole genome shotgun sequence of Virgisporangium ochraceum NBRC 16418.</title>
        <authorList>
            <person name="Komaki H."/>
            <person name="Tamura T."/>
        </authorList>
    </citation>
    <scope>NUCLEOTIDE SEQUENCE</scope>
    <source>
        <strain evidence="2">NBRC 16418</strain>
    </source>
</reference>
<organism evidence="2 3">
    <name type="scientific">Virgisporangium ochraceum</name>
    <dbReference type="NCBI Taxonomy" id="65505"/>
    <lineage>
        <taxon>Bacteria</taxon>
        <taxon>Bacillati</taxon>
        <taxon>Actinomycetota</taxon>
        <taxon>Actinomycetes</taxon>
        <taxon>Micromonosporales</taxon>
        <taxon>Micromonosporaceae</taxon>
        <taxon>Virgisporangium</taxon>
    </lineage>
</organism>
<evidence type="ECO:0000313" key="2">
    <source>
        <dbReference type="EMBL" id="GIJ71135.1"/>
    </source>
</evidence>